<sequence length="139" mass="15579">MTGNQSLTIEQALQLHKKFLQDILQDVLKVLEAGEPGTARVIEGLNKYWDANQQHREARRKVQEVIAGTSHKQDAERMGRPFLLMLRAELLASNAQNIDALSQEIYDSALEISLVEATSGERDVARREKVIARIQAATT</sequence>
<evidence type="ECO:0000313" key="2">
    <source>
        <dbReference type="Proteomes" id="UP000244248"/>
    </source>
</evidence>
<dbReference type="OrthoDB" id="9829903at2"/>
<dbReference type="AlphaFoldDB" id="A0A2T5MJB9"/>
<dbReference type="RefSeq" id="WP_107938386.1">
    <property type="nucleotide sequence ID" value="NZ_QANS01000001.1"/>
</dbReference>
<reference evidence="1 2" key="1">
    <citation type="submission" date="2018-04" db="EMBL/GenBank/DDBJ databases">
        <title>Novel species isolated from glacier.</title>
        <authorList>
            <person name="Liu Q."/>
            <person name="Xin Y.-H."/>
        </authorList>
    </citation>
    <scope>NUCLEOTIDE SEQUENCE [LARGE SCALE GENOMIC DNA]</scope>
    <source>
        <strain evidence="1 2">GT1R17</strain>
    </source>
</reference>
<proteinExistence type="predicted"/>
<dbReference type="EMBL" id="QANS01000001">
    <property type="protein sequence ID" value="PTU32677.1"/>
    <property type="molecule type" value="Genomic_DNA"/>
</dbReference>
<evidence type="ECO:0000313" key="1">
    <source>
        <dbReference type="EMBL" id="PTU32677.1"/>
    </source>
</evidence>
<keyword evidence="2" id="KW-1185">Reference proteome</keyword>
<organism evidence="1 2">
    <name type="scientific">Stenotrophobium rhamnosiphilum</name>
    <dbReference type="NCBI Taxonomy" id="2029166"/>
    <lineage>
        <taxon>Bacteria</taxon>
        <taxon>Pseudomonadati</taxon>
        <taxon>Pseudomonadota</taxon>
        <taxon>Gammaproteobacteria</taxon>
        <taxon>Nevskiales</taxon>
        <taxon>Nevskiaceae</taxon>
        <taxon>Stenotrophobium</taxon>
    </lineage>
</organism>
<protein>
    <submittedName>
        <fullName evidence="1">Uncharacterized protein</fullName>
    </submittedName>
</protein>
<comment type="caution">
    <text evidence="1">The sequence shown here is derived from an EMBL/GenBank/DDBJ whole genome shotgun (WGS) entry which is preliminary data.</text>
</comment>
<dbReference type="Proteomes" id="UP000244248">
    <property type="component" value="Unassembled WGS sequence"/>
</dbReference>
<gene>
    <name evidence="1" type="ORF">CJD38_00700</name>
</gene>
<accession>A0A2T5MJB9</accession>
<name>A0A2T5MJB9_9GAMM</name>